<organism evidence="2 5">
    <name type="scientific">Plasmodium ovale curtisi</name>
    <dbReference type="NCBI Taxonomy" id="864141"/>
    <lineage>
        <taxon>Eukaryota</taxon>
        <taxon>Sar</taxon>
        <taxon>Alveolata</taxon>
        <taxon>Apicomplexa</taxon>
        <taxon>Aconoidasida</taxon>
        <taxon>Haemosporida</taxon>
        <taxon>Plasmodiidae</taxon>
        <taxon>Plasmodium</taxon>
        <taxon>Plasmodium (Plasmodium)</taxon>
    </lineage>
</organism>
<keyword evidence="1" id="KW-0732">Signal</keyword>
<gene>
    <name evidence="3" type="ORF">POVCU1_025420</name>
    <name evidence="2" type="ORF">POVCU2_0070040</name>
</gene>
<evidence type="ECO:0000313" key="3">
    <source>
        <dbReference type="EMBL" id="SBS93356.1"/>
    </source>
</evidence>
<dbReference type="Proteomes" id="UP000078546">
    <property type="component" value="Unassembled WGS sequence"/>
</dbReference>
<protein>
    <submittedName>
        <fullName evidence="2">Rhoptry-associated protein 2, putative (RAP2)</fullName>
    </submittedName>
</protein>
<evidence type="ECO:0000313" key="4">
    <source>
        <dbReference type="Proteomes" id="UP000078546"/>
    </source>
</evidence>
<dbReference type="VEuPathDB" id="PlasmoDB:PocGH01_10040900"/>
<dbReference type="EMBL" id="FLQV01000467">
    <property type="protein sequence ID" value="SBS93356.1"/>
    <property type="molecule type" value="Genomic_DNA"/>
</dbReference>
<sequence>MNVKLLIAVFVFFCLHNVANAYHCTKPLYSMNLMDFSLMSIITAHLSTRKSLGMWIHFFFNHFSNGNDAIKYMEKININTLEEKEHPCFTRAFNMFLIHVYAKDIKTMSNSDTFESYFKNLLRGISPEVTTDFFDVLGNTNLMNHIDGIILQESDISNLKKDIRVLGKTINKASRKTHASFIHNPNRNLGRDIRSFRREYLVKDDPSINNQEVYAVRDYNLLAYLGITDKYYSSDITLPARGTSIVIDKRKRLGLKKRSTSLYLLGPHSNNTFFAYCEKDGNEDYFGSVDDLLPSFFSVIKTKMIFGHKRFLREFDYSLFHKTYKMPNLKGLRFLKSLFRKKNLENFIDMYANLMSTELDFLTEDFAELFEITINCHAREFANRAGDNYYAIKEKYIAS</sequence>
<feature type="chain" id="PRO_5015059677" evidence="1">
    <location>
        <begin position="22"/>
        <end position="399"/>
    </location>
</feature>
<dbReference type="AlphaFoldDB" id="A0A1A8WI37"/>
<accession>A0A1A8WI37</accession>
<evidence type="ECO:0000313" key="2">
    <source>
        <dbReference type="EMBL" id="SBS91797.1"/>
    </source>
</evidence>
<reference evidence="2" key="2">
    <citation type="submission" date="2016-05" db="EMBL/GenBank/DDBJ databases">
        <authorList>
            <person name="Lavstsen T."/>
            <person name="Jespersen J.S."/>
        </authorList>
    </citation>
    <scope>NUCLEOTIDE SEQUENCE [LARGE SCALE GENOMIC DNA]</scope>
</reference>
<evidence type="ECO:0000256" key="1">
    <source>
        <dbReference type="SAM" id="SignalP"/>
    </source>
</evidence>
<evidence type="ECO:0000313" key="5">
    <source>
        <dbReference type="Proteomes" id="UP000078560"/>
    </source>
</evidence>
<name>A0A1A8WI37_PLAOA</name>
<dbReference type="Proteomes" id="UP000078560">
    <property type="component" value="Unassembled WGS sequence"/>
</dbReference>
<proteinExistence type="predicted"/>
<dbReference type="EMBL" id="FLQU01001176">
    <property type="protein sequence ID" value="SBS91797.1"/>
    <property type="molecule type" value="Genomic_DNA"/>
</dbReference>
<feature type="signal peptide" evidence="1">
    <location>
        <begin position="1"/>
        <end position="21"/>
    </location>
</feature>
<reference evidence="4 5" key="1">
    <citation type="submission" date="2016-05" db="EMBL/GenBank/DDBJ databases">
        <authorList>
            <person name="Naeem Raeece"/>
        </authorList>
    </citation>
    <scope>NUCLEOTIDE SEQUENCE [LARGE SCALE GENOMIC DNA]</scope>
</reference>